<gene>
    <name evidence="1" type="ORF">ACU57_01415</name>
</gene>
<dbReference type="EMBL" id="LDYI01000019">
    <property type="protein sequence ID" value="KPO19479.1"/>
    <property type="molecule type" value="Genomic_DNA"/>
</dbReference>
<protein>
    <submittedName>
        <fullName evidence="1">Uncharacterized protein</fullName>
    </submittedName>
</protein>
<organism evidence="1 2">
    <name type="scientific">Escherichia coli</name>
    <dbReference type="NCBI Taxonomy" id="562"/>
    <lineage>
        <taxon>Bacteria</taxon>
        <taxon>Pseudomonadati</taxon>
        <taxon>Pseudomonadota</taxon>
        <taxon>Gammaproteobacteria</taxon>
        <taxon>Enterobacterales</taxon>
        <taxon>Enterobacteriaceae</taxon>
        <taxon>Escherichia</taxon>
    </lineage>
</organism>
<reference evidence="1 2" key="1">
    <citation type="journal article" date="2015" name="Front. Microbiol.">
        <title>Genetic determinants of heat resistance in Escherichia coli.</title>
        <authorList>
            <person name="Mercer R.G."/>
            <person name="Zheng J."/>
            <person name="Garcia-Hernandez R."/>
            <person name="Ruan L."/>
            <person name="Ganzle M.G."/>
            <person name="McMullen L.M."/>
        </authorList>
    </citation>
    <scope>NUCLEOTIDE SEQUENCE [LARGE SCALE GENOMIC DNA]</scope>
    <source>
        <strain evidence="1 2">AW1.3</strain>
    </source>
</reference>
<comment type="caution">
    <text evidence="1">The sequence shown here is derived from an EMBL/GenBank/DDBJ whole genome shotgun (WGS) entry which is preliminary data.</text>
</comment>
<dbReference type="Proteomes" id="UP000050556">
    <property type="component" value="Unassembled WGS sequence"/>
</dbReference>
<name>A0A0P7M4J8_ECOLX</name>
<evidence type="ECO:0000313" key="1">
    <source>
        <dbReference type="EMBL" id="KPO19479.1"/>
    </source>
</evidence>
<proteinExistence type="predicted"/>
<dbReference type="AlphaFoldDB" id="A0A0P7M4J8"/>
<accession>A0A0P7M4J8</accession>
<evidence type="ECO:0000313" key="2">
    <source>
        <dbReference type="Proteomes" id="UP000050556"/>
    </source>
</evidence>
<sequence length="104" mass="11185">MAVALTGLRLPASKGTGLPFGSPASTTIDFGAKRYVWLCDGMTQKKTLSASVSPLTLSGVSIPAPVLMRCLISINRKCLKAQEVRFNVTSAVKKHNLLEQVFIH</sequence>